<name>A0A2V4MWF9_9RHOB</name>
<accession>A0A2V4MWF9</accession>
<dbReference type="EMBL" id="QFVT01000010">
    <property type="protein sequence ID" value="PYC46804.1"/>
    <property type="molecule type" value="Genomic_DNA"/>
</dbReference>
<comment type="caution">
    <text evidence="2">The sequence shown here is derived from an EMBL/GenBank/DDBJ whole genome shotgun (WGS) entry which is preliminary data.</text>
</comment>
<keyword evidence="1" id="KW-1133">Transmembrane helix</keyword>
<dbReference type="OrthoDB" id="7865640at2"/>
<feature type="transmembrane region" description="Helical" evidence="1">
    <location>
        <begin position="21"/>
        <end position="47"/>
    </location>
</feature>
<keyword evidence="1" id="KW-0812">Transmembrane</keyword>
<proteinExistence type="predicted"/>
<evidence type="ECO:0000313" key="3">
    <source>
        <dbReference type="Proteomes" id="UP000248012"/>
    </source>
</evidence>
<reference evidence="2 3" key="1">
    <citation type="submission" date="2018-05" db="EMBL/GenBank/DDBJ databases">
        <title>Oceanovita maritima gen. nov., sp. nov., a marine bacterium in the family Rhodobacteraceae isolated from surface seawater of Lundu port Xiamen, China.</title>
        <authorList>
            <person name="Hetharua B.H."/>
            <person name="Min D."/>
            <person name="Liao H."/>
            <person name="Tian Y."/>
        </authorList>
    </citation>
    <scope>NUCLEOTIDE SEQUENCE [LARGE SCALE GENOMIC DNA]</scope>
    <source>
        <strain evidence="2 3">FSX-11</strain>
    </source>
</reference>
<keyword evidence="3" id="KW-1185">Reference proteome</keyword>
<gene>
    <name evidence="2" type="ORF">DI396_13955</name>
</gene>
<protein>
    <recommendedName>
        <fullName evidence="4">Heavy-metal resistance</fullName>
    </recommendedName>
</protein>
<evidence type="ECO:0008006" key="4">
    <source>
        <dbReference type="Google" id="ProtNLM"/>
    </source>
</evidence>
<keyword evidence="1" id="KW-0472">Membrane</keyword>
<dbReference type="InterPro" id="IPR025961">
    <property type="entry name" value="Metal_resist"/>
</dbReference>
<evidence type="ECO:0000256" key="1">
    <source>
        <dbReference type="SAM" id="Phobius"/>
    </source>
</evidence>
<dbReference type="AlphaFoldDB" id="A0A2V4MWF9"/>
<sequence>MVEHETNASDPEQSTRGRTRFWLRAVLFVSLAMNLAVLGLVAGVVIGDKGDHRRPPRLDRASGPLTQALSHDDRRALGRKLNESYREGRFSRKDFRVQYDSILHALRAVPFDPAPVQAGLMRQRQAAEERQLVGQTLLLEKLTQMSDAERAGFADRLEEALTHDERRRAERKDKSNK</sequence>
<dbReference type="Proteomes" id="UP000248012">
    <property type="component" value="Unassembled WGS sequence"/>
</dbReference>
<organism evidence="2 3">
    <name type="scientific">Litorivita pollutaquae</name>
    <dbReference type="NCBI Taxonomy" id="2200892"/>
    <lineage>
        <taxon>Bacteria</taxon>
        <taxon>Pseudomonadati</taxon>
        <taxon>Pseudomonadota</taxon>
        <taxon>Alphaproteobacteria</taxon>
        <taxon>Rhodobacterales</taxon>
        <taxon>Paracoccaceae</taxon>
        <taxon>Litorivita</taxon>
    </lineage>
</organism>
<dbReference type="Pfam" id="PF13801">
    <property type="entry name" value="Metal_resist"/>
    <property type="match status" value="1"/>
</dbReference>
<evidence type="ECO:0000313" key="2">
    <source>
        <dbReference type="EMBL" id="PYC46804.1"/>
    </source>
</evidence>
<dbReference type="RefSeq" id="WP_110796805.1">
    <property type="nucleotide sequence ID" value="NZ_KZ826489.1"/>
</dbReference>